<feature type="transmembrane region" description="Helical" evidence="2">
    <location>
        <begin position="46"/>
        <end position="71"/>
    </location>
</feature>
<feature type="compositionally biased region" description="Basic and acidic residues" evidence="1">
    <location>
        <begin position="8"/>
        <end position="26"/>
    </location>
</feature>
<dbReference type="AlphaFoldDB" id="A0A7X2NKG4"/>
<protein>
    <submittedName>
        <fullName evidence="3">Uncharacterized protein</fullName>
    </submittedName>
</protein>
<comment type="caution">
    <text evidence="3">The sequence shown here is derived from an EMBL/GenBank/DDBJ whole genome shotgun (WGS) entry which is preliminary data.</text>
</comment>
<reference evidence="3 4" key="1">
    <citation type="submission" date="2019-08" db="EMBL/GenBank/DDBJ databases">
        <title>In-depth cultivation of the pig gut microbiome towards novel bacterial diversity and tailored functional studies.</title>
        <authorList>
            <person name="Wylensek D."/>
            <person name="Hitch T.C.A."/>
            <person name="Clavel T."/>
        </authorList>
    </citation>
    <scope>NUCLEOTIDE SEQUENCE [LARGE SCALE GENOMIC DNA]</scope>
    <source>
        <strain evidence="3 4">WCA-389-WT-23D1</strain>
    </source>
</reference>
<dbReference type="Proteomes" id="UP000429958">
    <property type="component" value="Unassembled WGS sequence"/>
</dbReference>
<evidence type="ECO:0000313" key="4">
    <source>
        <dbReference type="Proteomes" id="UP000429958"/>
    </source>
</evidence>
<name>A0A7X2NKG4_9CLOT</name>
<accession>A0A7X2NKG4</accession>
<keyword evidence="2" id="KW-1133">Transmembrane helix</keyword>
<keyword evidence="4" id="KW-1185">Reference proteome</keyword>
<keyword evidence="2" id="KW-0812">Transmembrane</keyword>
<dbReference type="RefSeq" id="WP_154471921.1">
    <property type="nucleotide sequence ID" value="NZ_VUMD01000006.1"/>
</dbReference>
<organism evidence="3 4">
    <name type="scientific">Clostridium porci</name>
    <dbReference type="NCBI Taxonomy" id="2605778"/>
    <lineage>
        <taxon>Bacteria</taxon>
        <taxon>Bacillati</taxon>
        <taxon>Bacillota</taxon>
        <taxon>Clostridia</taxon>
        <taxon>Eubacteriales</taxon>
        <taxon>Clostridiaceae</taxon>
        <taxon>Clostridium</taxon>
    </lineage>
</organism>
<sequence length="86" mass="10001">MGKFNKSLMEKVEEEEKRQQKQEDLKEQAGIADDDFYVKEKGAKDYLIAILRGLLSCLITFLVFVGIATWLNPESRLILFELLPFF</sequence>
<proteinExistence type="predicted"/>
<keyword evidence="2" id="KW-0472">Membrane</keyword>
<dbReference type="EMBL" id="VUMD01000006">
    <property type="protein sequence ID" value="MSS36477.1"/>
    <property type="molecule type" value="Genomic_DNA"/>
</dbReference>
<gene>
    <name evidence="3" type="ORF">FYJ39_07820</name>
</gene>
<evidence type="ECO:0000313" key="3">
    <source>
        <dbReference type="EMBL" id="MSS36477.1"/>
    </source>
</evidence>
<evidence type="ECO:0000256" key="2">
    <source>
        <dbReference type="SAM" id="Phobius"/>
    </source>
</evidence>
<evidence type="ECO:0000256" key="1">
    <source>
        <dbReference type="SAM" id="MobiDB-lite"/>
    </source>
</evidence>
<feature type="region of interest" description="Disordered" evidence="1">
    <location>
        <begin position="1"/>
        <end position="26"/>
    </location>
</feature>